<gene>
    <name evidence="2" type="ORF">GCM10009827_042030</name>
</gene>
<proteinExistence type="predicted"/>
<keyword evidence="3" id="KW-1185">Reference proteome</keyword>
<accession>A0ABN2AKY7</accession>
<dbReference type="EMBL" id="BAAAQD010000008">
    <property type="protein sequence ID" value="GAA1521696.1"/>
    <property type="molecule type" value="Genomic_DNA"/>
</dbReference>
<dbReference type="RefSeq" id="WP_425552259.1">
    <property type="nucleotide sequence ID" value="NZ_BAAAQD010000008.1"/>
</dbReference>
<organism evidence="2 3">
    <name type="scientific">Dactylosporangium maewongense</name>
    <dbReference type="NCBI Taxonomy" id="634393"/>
    <lineage>
        <taxon>Bacteria</taxon>
        <taxon>Bacillati</taxon>
        <taxon>Actinomycetota</taxon>
        <taxon>Actinomycetes</taxon>
        <taxon>Micromonosporales</taxon>
        <taxon>Micromonosporaceae</taxon>
        <taxon>Dactylosporangium</taxon>
    </lineage>
</organism>
<comment type="caution">
    <text evidence="2">The sequence shown here is derived from an EMBL/GenBank/DDBJ whole genome shotgun (WGS) entry which is preliminary data.</text>
</comment>
<sequence length="629" mass="67888">MSAAGGAAARGAAARGAGKVDRRLEAAQHAWSAVSGNPMFRALASDPTGNDPRALRMQWAEDTQLIRDRGHARVYADGTVIANKHSPLEPDEWVWVFAHCALHLGFGHLCLGPADAASPPDTELAVARCVVVARFQAELRLGRPPVLLPPLPTAFEEQLAERWRISGIPSGLSGCSAGGAGPDLVPPASLPTSSAASLPAATSAASLPAVTLSWPDRFALGLGQAAAEAVDEAGALRPVASRKTDEAWEVARRWFVSSYPLLAGLAAGFTIVSDVAVARDLSITVAAVDPSAAEIYVNPLAPLTTEERRFVIAHEMLHAALRHGDRIAHRDPYLWNVATDYVINGWLVEMAVGDLPEGVLYDPRFKDAGAEEVYDLIATDLRRLRRLGTLRGRGLGDILSDARRTHRGTELDEYYRRALATGLAFHESNGRGLLPSGLVEEIRALDHPPLPWDAQLANWFAEHVRSPTPRRSYARASRRQSSTPHIPRPGWLWPEEESFHATFGVVLDTSGSMDRTLLGKALGAIASYATARDVPAARVVFCDAAAYDAGYLPVADIAGRVKVKGRGGTILQPAIKLLERAPDFPADAPILIITDGYCDPIRVRREHAFLIPETTRLLFTPRGPVFRLR</sequence>
<evidence type="ECO:0000313" key="3">
    <source>
        <dbReference type="Proteomes" id="UP001501470"/>
    </source>
</evidence>
<name>A0ABN2AKY7_9ACTN</name>
<feature type="domain" description="Putative metallopeptidase" evidence="1">
    <location>
        <begin position="250"/>
        <end position="480"/>
    </location>
</feature>
<evidence type="ECO:0000259" key="1">
    <source>
        <dbReference type="Pfam" id="PF13203"/>
    </source>
</evidence>
<dbReference type="Pfam" id="PF13203">
    <property type="entry name" value="DUF2201_N"/>
    <property type="match status" value="1"/>
</dbReference>
<reference evidence="2 3" key="1">
    <citation type="journal article" date="2019" name="Int. J. Syst. Evol. Microbiol.">
        <title>The Global Catalogue of Microorganisms (GCM) 10K type strain sequencing project: providing services to taxonomists for standard genome sequencing and annotation.</title>
        <authorList>
            <consortium name="The Broad Institute Genomics Platform"/>
            <consortium name="The Broad Institute Genome Sequencing Center for Infectious Disease"/>
            <person name="Wu L."/>
            <person name="Ma J."/>
        </authorList>
    </citation>
    <scope>NUCLEOTIDE SEQUENCE [LARGE SCALE GENOMIC DNA]</scope>
    <source>
        <strain evidence="2 3">JCM 15933</strain>
    </source>
</reference>
<evidence type="ECO:0000313" key="2">
    <source>
        <dbReference type="EMBL" id="GAA1521696.1"/>
    </source>
</evidence>
<dbReference type="PANTHER" id="PTHR38730:SF1">
    <property type="entry name" value="SLL7028 PROTEIN"/>
    <property type="match status" value="1"/>
</dbReference>
<dbReference type="Proteomes" id="UP001501470">
    <property type="component" value="Unassembled WGS sequence"/>
</dbReference>
<dbReference type="InterPro" id="IPR025154">
    <property type="entry name" value="Put_metallopeptidase_dom"/>
</dbReference>
<protein>
    <recommendedName>
        <fullName evidence="1">Putative metallopeptidase domain-containing protein</fullName>
    </recommendedName>
</protein>
<dbReference type="PANTHER" id="PTHR38730">
    <property type="entry name" value="SLL7028 PROTEIN"/>
    <property type="match status" value="1"/>
</dbReference>